<keyword evidence="2" id="KW-1185">Reference proteome</keyword>
<sequence>MRYHILQRFDADDNLALLLNAYMKPLFLYEQTVLPRESMHEFRQLLNSAAGLSPTEEAEQRLQWAPPRLYQLCVLDNSLTDLHKHIHWALDALTKFFAEYEGDLKRYAIETRLKVLDEFGSNDESDWEETGTLDEEGEPEWKVTYKDDEQSLERYSLHRDLAQHFAAPDTMGERIGTSKAGDFAYFSDVVARATSFNPLKMLRDFTGKELPLYHPNDEGQMIPESLGEEVERELSEDLRNESIVQYFHLVLDEAQKTATHYHTCKTSDDFRELLTQLEQLRDVCFF</sequence>
<protein>
    <submittedName>
        <fullName evidence="1">Uncharacterized protein</fullName>
    </submittedName>
</protein>
<accession>A0ABS6WZ25</accession>
<dbReference type="RefSeq" id="WP_219158690.1">
    <property type="nucleotide sequence ID" value="NZ_JAHWGL010000033.1"/>
</dbReference>
<gene>
    <name evidence="1" type="ORF">KYK14_09865</name>
</gene>
<comment type="caution">
    <text evidence="1">The sequence shown here is derived from an EMBL/GenBank/DDBJ whole genome shotgun (WGS) entry which is preliminary data.</text>
</comment>
<proteinExistence type="predicted"/>
<reference evidence="1 2" key="1">
    <citation type="submission" date="2021-07" db="EMBL/GenBank/DDBJ databases">
        <title>Hymenobacter profundi sp. nov., isolated from deep-sea water.</title>
        <authorList>
            <person name="Kim M.K."/>
        </authorList>
    </citation>
    <scope>NUCLEOTIDE SEQUENCE [LARGE SCALE GENOMIC DNA]</scope>
    <source>
        <strain evidence="1 2">M2</strain>
    </source>
</reference>
<evidence type="ECO:0000313" key="2">
    <source>
        <dbReference type="Proteomes" id="UP000826188"/>
    </source>
</evidence>
<dbReference type="Proteomes" id="UP000826188">
    <property type="component" value="Unassembled WGS sequence"/>
</dbReference>
<organism evidence="1 2">
    <name type="scientific">Hymenobacter profundi</name>
    <dbReference type="NCBI Taxonomy" id="1982110"/>
    <lineage>
        <taxon>Bacteria</taxon>
        <taxon>Pseudomonadati</taxon>
        <taxon>Bacteroidota</taxon>
        <taxon>Cytophagia</taxon>
        <taxon>Cytophagales</taxon>
        <taxon>Hymenobacteraceae</taxon>
        <taxon>Hymenobacter</taxon>
    </lineage>
</organism>
<dbReference type="EMBL" id="JAHWGL010000033">
    <property type="protein sequence ID" value="MBW3128855.1"/>
    <property type="molecule type" value="Genomic_DNA"/>
</dbReference>
<evidence type="ECO:0000313" key="1">
    <source>
        <dbReference type="EMBL" id="MBW3128855.1"/>
    </source>
</evidence>
<name>A0ABS6WZ25_9BACT</name>